<gene>
    <name evidence="9" type="ORF">CCH79_00020686</name>
</gene>
<dbReference type="GO" id="GO:0008270">
    <property type="term" value="F:zinc ion binding"/>
    <property type="evidence" value="ECO:0007669"/>
    <property type="project" value="UniProtKB-KW"/>
</dbReference>
<dbReference type="Gene3D" id="4.10.830.40">
    <property type="match status" value="1"/>
</dbReference>
<dbReference type="InterPro" id="IPR003879">
    <property type="entry name" value="Butyrophylin_SPRY"/>
</dbReference>
<protein>
    <recommendedName>
        <fullName evidence="11">RING-type domain-containing protein</fullName>
    </recommendedName>
</protein>
<feature type="domain" description="B30.2/SPRY" evidence="8">
    <location>
        <begin position="141"/>
        <end position="331"/>
    </location>
</feature>
<dbReference type="SMART" id="SM00449">
    <property type="entry name" value="SPRY"/>
    <property type="match status" value="1"/>
</dbReference>
<sequence>MAGSDQPDQDKLFCFICSNLLKDPVTIPCGHSYCTNCIKDHWDGEDQSGTHTCPQCRDMFGQRPGLRKNTMIEELITYLKKMGAAPADHCYAGPEDVSCDVCTRRKIKAVKSCLTCLASYCEEHLQPHHDAPPLKKHKLVNPSKNLQESKCSRHDRYFQVITLDPNTANRKLLLSGDKKKVTLTKEQQSYPDHPDRFTAYFNQALSRESLTGRCYWEVERARGVYVAVSYKNISRTGESDECRFGFNDKSWSLNCNSESYTFYHNNVQTPVPGPVSSRIGVYLDHRAGILCFYSVSETMTLLHRVQTRFTQPLYAGIRLSEGSSAEFINLE</sequence>
<evidence type="ECO:0000256" key="1">
    <source>
        <dbReference type="ARBA" id="ARBA00022588"/>
    </source>
</evidence>
<dbReference type="InterPro" id="IPR051051">
    <property type="entry name" value="E3_ubiq-ligase_TRIM/RNF"/>
</dbReference>
<evidence type="ECO:0008006" key="11">
    <source>
        <dbReference type="Google" id="ProtNLM"/>
    </source>
</evidence>
<keyword evidence="4" id="KW-0862">Zinc</keyword>
<dbReference type="Gene3D" id="2.60.120.920">
    <property type="match status" value="1"/>
</dbReference>
<dbReference type="SUPFAM" id="SSF57850">
    <property type="entry name" value="RING/U-box"/>
    <property type="match status" value="1"/>
</dbReference>
<evidence type="ECO:0000256" key="3">
    <source>
        <dbReference type="ARBA" id="ARBA00022771"/>
    </source>
</evidence>
<dbReference type="InterPro" id="IPR043136">
    <property type="entry name" value="B30.2/SPRY_sf"/>
</dbReference>
<evidence type="ECO:0000313" key="9">
    <source>
        <dbReference type="EMBL" id="PWA29484.1"/>
    </source>
</evidence>
<dbReference type="GO" id="GO:0005737">
    <property type="term" value="C:cytoplasm"/>
    <property type="evidence" value="ECO:0007669"/>
    <property type="project" value="UniProtKB-ARBA"/>
</dbReference>
<keyword evidence="1" id="KW-0399">Innate immunity</keyword>
<dbReference type="Gene3D" id="3.30.40.10">
    <property type="entry name" value="Zinc/RING finger domain, C3HC4 (zinc finger)"/>
    <property type="match status" value="1"/>
</dbReference>
<dbReference type="InterPro" id="IPR003877">
    <property type="entry name" value="SPRY_dom"/>
</dbReference>
<dbReference type="CDD" id="cd16040">
    <property type="entry name" value="SPRY_PRY_SNTX"/>
    <property type="match status" value="1"/>
</dbReference>
<dbReference type="PANTHER" id="PTHR25465">
    <property type="entry name" value="B-BOX DOMAIN CONTAINING"/>
    <property type="match status" value="1"/>
</dbReference>
<organism evidence="9 10">
    <name type="scientific">Gambusia affinis</name>
    <name type="common">Western mosquitofish</name>
    <name type="synonym">Heterandria affinis</name>
    <dbReference type="NCBI Taxonomy" id="33528"/>
    <lineage>
        <taxon>Eukaryota</taxon>
        <taxon>Metazoa</taxon>
        <taxon>Chordata</taxon>
        <taxon>Craniata</taxon>
        <taxon>Vertebrata</taxon>
        <taxon>Euteleostomi</taxon>
        <taxon>Actinopterygii</taxon>
        <taxon>Neopterygii</taxon>
        <taxon>Teleostei</taxon>
        <taxon>Neoteleostei</taxon>
        <taxon>Acanthomorphata</taxon>
        <taxon>Ovalentaria</taxon>
        <taxon>Atherinomorphae</taxon>
        <taxon>Cyprinodontiformes</taxon>
        <taxon>Poeciliidae</taxon>
        <taxon>Poeciliinae</taxon>
        <taxon>Gambusia</taxon>
    </lineage>
</organism>
<dbReference type="SMART" id="SM00184">
    <property type="entry name" value="RING"/>
    <property type="match status" value="1"/>
</dbReference>
<dbReference type="PRINTS" id="PR01407">
    <property type="entry name" value="BUTYPHLNCDUF"/>
</dbReference>
<keyword evidence="10" id="KW-1185">Reference proteome</keyword>
<evidence type="ECO:0000259" key="8">
    <source>
        <dbReference type="PROSITE" id="PS50188"/>
    </source>
</evidence>
<keyword evidence="3 6" id="KW-0863">Zinc-finger</keyword>
<dbReference type="AlphaFoldDB" id="A0A315WC88"/>
<dbReference type="Pfam" id="PF13765">
    <property type="entry name" value="PRY"/>
    <property type="match status" value="1"/>
</dbReference>
<evidence type="ECO:0000313" key="10">
    <source>
        <dbReference type="Proteomes" id="UP000250572"/>
    </source>
</evidence>
<dbReference type="PROSITE" id="PS00518">
    <property type="entry name" value="ZF_RING_1"/>
    <property type="match status" value="1"/>
</dbReference>
<dbReference type="Pfam" id="PF00622">
    <property type="entry name" value="SPRY"/>
    <property type="match status" value="1"/>
</dbReference>
<keyword evidence="5" id="KW-0391">Immunity</keyword>
<dbReference type="PANTHER" id="PTHR25465:SF5">
    <property type="entry name" value="E3 UBIQUITIN_ISG15 LIGASE TRIM25-RELATED"/>
    <property type="match status" value="1"/>
</dbReference>
<dbReference type="InterPro" id="IPR006574">
    <property type="entry name" value="PRY"/>
</dbReference>
<dbReference type="SMART" id="SM00589">
    <property type="entry name" value="PRY"/>
    <property type="match status" value="1"/>
</dbReference>
<dbReference type="SUPFAM" id="SSF49899">
    <property type="entry name" value="Concanavalin A-like lectins/glucanases"/>
    <property type="match status" value="1"/>
</dbReference>
<evidence type="ECO:0000256" key="5">
    <source>
        <dbReference type="ARBA" id="ARBA00022859"/>
    </source>
</evidence>
<keyword evidence="2" id="KW-0479">Metal-binding</keyword>
<dbReference type="InterPro" id="IPR017907">
    <property type="entry name" value="Znf_RING_CS"/>
</dbReference>
<evidence type="ECO:0000256" key="2">
    <source>
        <dbReference type="ARBA" id="ARBA00022723"/>
    </source>
</evidence>
<feature type="domain" description="RING-type" evidence="7">
    <location>
        <begin position="14"/>
        <end position="57"/>
    </location>
</feature>
<accession>A0A315WC88</accession>
<dbReference type="GO" id="GO:0045087">
    <property type="term" value="P:innate immune response"/>
    <property type="evidence" value="ECO:0007669"/>
    <property type="project" value="UniProtKB-KW"/>
</dbReference>
<reference evidence="9 10" key="1">
    <citation type="journal article" date="2018" name="G3 (Bethesda)">
        <title>A High-Quality Reference Genome for the Invasive Mosquitofish Gambusia affinis Using a Chicago Library.</title>
        <authorList>
            <person name="Hoffberg S.L."/>
            <person name="Troendle N.J."/>
            <person name="Glenn T.C."/>
            <person name="Mahmud O."/>
            <person name="Louha S."/>
            <person name="Chalopin D."/>
            <person name="Bennetzen J.L."/>
            <person name="Mauricio R."/>
        </authorList>
    </citation>
    <scope>NUCLEOTIDE SEQUENCE [LARGE SCALE GENOMIC DNA]</scope>
    <source>
        <strain evidence="9">NE01/NJP1002.9</strain>
        <tissue evidence="9">Muscle</tissue>
    </source>
</reference>
<comment type="caution">
    <text evidence="9">The sequence shown here is derived from an EMBL/GenBank/DDBJ whole genome shotgun (WGS) entry which is preliminary data.</text>
</comment>
<dbReference type="InterPro" id="IPR013083">
    <property type="entry name" value="Znf_RING/FYVE/PHD"/>
</dbReference>
<dbReference type="InterPro" id="IPR001870">
    <property type="entry name" value="B30.2/SPRY"/>
</dbReference>
<proteinExistence type="predicted"/>
<evidence type="ECO:0000256" key="4">
    <source>
        <dbReference type="ARBA" id="ARBA00022833"/>
    </source>
</evidence>
<dbReference type="EMBL" id="NHOQ01000584">
    <property type="protein sequence ID" value="PWA29484.1"/>
    <property type="molecule type" value="Genomic_DNA"/>
</dbReference>
<dbReference type="Pfam" id="PF15227">
    <property type="entry name" value="zf-C3HC4_4"/>
    <property type="match status" value="1"/>
</dbReference>
<dbReference type="InterPro" id="IPR013320">
    <property type="entry name" value="ConA-like_dom_sf"/>
</dbReference>
<dbReference type="Proteomes" id="UP000250572">
    <property type="component" value="Unassembled WGS sequence"/>
</dbReference>
<evidence type="ECO:0000256" key="6">
    <source>
        <dbReference type="PROSITE-ProRule" id="PRU00175"/>
    </source>
</evidence>
<dbReference type="InterPro" id="IPR001841">
    <property type="entry name" value="Znf_RING"/>
</dbReference>
<dbReference type="PROSITE" id="PS50089">
    <property type="entry name" value="ZF_RING_2"/>
    <property type="match status" value="1"/>
</dbReference>
<dbReference type="PROSITE" id="PS50188">
    <property type="entry name" value="B302_SPRY"/>
    <property type="match status" value="1"/>
</dbReference>
<name>A0A315WC88_GAMAF</name>
<evidence type="ECO:0000259" key="7">
    <source>
        <dbReference type="PROSITE" id="PS50089"/>
    </source>
</evidence>